<accession>W7EL51</accession>
<evidence type="ECO:0000256" key="1">
    <source>
        <dbReference type="SAM" id="MobiDB-lite"/>
    </source>
</evidence>
<sequence length="115" mass="13400">MAALSPPQRGAPAYQDVRQVKEQASRKRREETSEKNKRGVEGRETKRRKEDERYRRVIPQVVTSRNRVLPPTIDKIAGPRSTIRAVNRGRIRRPLNRLVSRSERESQTIQRHGHA</sequence>
<dbReference type="RefSeq" id="XP_014558268.1">
    <property type="nucleotide sequence ID" value="XM_014702782.1"/>
</dbReference>
<reference evidence="2 3" key="1">
    <citation type="journal article" date="2013" name="PLoS Genet.">
        <title>Comparative genome structure, secondary metabolite, and effector coding capacity across Cochliobolus pathogens.</title>
        <authorList>
            <person name="Condon B.J."/>
            <person name="Leng Y."/>
            <person name="Wu D."/>
            <person name="Bushley K.E."/>
            <person name="Ohm R.A."/>
            <person name="Otillar R."/>
            <person name="Martin J."/>
            <person name="Schackwitz W."/>
            <person name="Grimwood J."/>
            <person name="MohdZainudin N."/>
            <person name="Xue C."/>
            <person name="Wang R."/>
            <person name="Manning V.A."/>
            <person name="Dhillon B."/>
            <person name="Tu Z.J."/>
            <person name="Steffenson B.J."/>
            <person name="Salamov A."/>
            <person name="Sun H."/>
            <person name="Lowry S."/>
            <person name="LaButti K."/>
            <person name="Han J."/>
            <person name="Copeland A."/>
            <person name="Lindquist E."/>
            <person name="Barry K."/>
            <person name="Schmutz J."/>
            <person name="Baker S.E."/>
            <person name="Ciuffetti L.M."/>
            <person name="Grigoriev I.V."/>
            <person name="Zhong S."/>
            <person name="Turgeon B.G."/>
        </authorList>
    </citation>
    <scope>NUCLEOTIDE SEQUENCE [LARGE SCALE GENOMIC DNA]</scope>
    <source>
        <strain evidence="2 3">FI3</strain>
    </source>
</reference>
<feature type="region of interest" description="Disordered" evidence="1">
    <location>
        <begin position="1"/>
        <end position="53"/>
    </location>
</feature>
<dbReference type="AlphaFoldDB" id="W7EL51"/>
<gene>
    <name evidence="2" type="ORF">COCVIDRAFT_14612</name>
</gene>
<dbReference type="EMBL" id="KI968718">
    <property type="protein sequence ID" value="EUN28781.1"/>
    <property type="molecule type" value="Genomic_DNA"/>
</dbReference>
<feature type="region of interest" description="Disordered" evidence="1">
    <location>
        <begin position="95"/>
        <end position="115"/>
    </location>
</feature>
<dbReference type="HOGENOM" id="CLU_2108615_0_0_1"/>
<feature type="compositionally biased region" description="Basic and acidic residues" evidence="1">
    <location>
        <begin position="18"/>
        <end position="53"/>
    </location>
</feature>
<keyword evidence="3" id="KW-1185">Reference proteome</keyword>
<organism evidence="2 3">
    <name type="scientific">Bipolaris victoriae (strain FI3)</name>
    <name type="common">Victoria blight of oats agent</name>
    <name type="synonym">Cochliobolus victoriae</name>
    <dbReference type="NCBI Taxonomy" id="930091"/>
    <lineage>
        <taxon>Eukaryota</taxon>
        <taxon>Fungi</taxon>
        <taxon>Dikarya</taxon>
        <taxon>Ascomycota</taxon>
        <taxon>Pezizomycotina</taxon>
        <taxon>Dothideomycetes</taxon>
        <taxon>Pleosporomycetidae</taxon>
        <taxon>Pleosporales</taxon>
        <taxon>Pleosporineae</taxon>
        <taxon>Pleosporaceae</taxon>
        <taxon>Bipolaris</taxon>
    </lineage>
</organism>
<evidence type="ECO:0000313" key="2">
    <source>
        <dbReference type="EMBL" id="EUN28781.1"/>
    </source>
</evidence>
<proteinExistence type="predicted"/>
<evidence type="ECO:0000313" key="3">
    <source>
        <dbReference type="Proteomes" id="UP000054337"/>
    </source>
</evidence>
<protein>
    <submittedName>
        <fullName evidence="2">Uncharacterized protein</fullName>
    </submittedName>
</protein>
<dbReference type="Proteomes" id="UP000054337">
    <property type="component" value="Unassembled WGS sequence"/>
</dbReference>
<name>W7EL51_BIPV3</name>
<dbReference type="GeneID" id="26251536"/>